<evidence type="ECO:0000313" key="1">
    <source>
        <dbReference type="EMBL" id="MBE1599949.1"/>
    </source>
</evidence>
<accession>A0A8I0PA87</accession>
<reference evidence="1 2" key="1">
    <citation type="submission" date="2020-10" db="EMBL/GenBank/DDBJ databases">
        <title>Sequencing the genomes of 1000 actinobacteria strains.</title>
        <authorList>
            <person name="Klenk H.-P."/>
        </authorList>
    </citation>
    <scope>NUCLEOTIDE SEQUENCE [LARGE SCALE GENOMIC DNA]</scope>
    <source>
        <strain evidence="1 2">DSM 41803</strain>
    </source>
</reference>
<dbReference type="RefSeq" id="WP_159392241.1">
    <property type="nucleotide sequence ID" value="NZ_JADBGF010000001.1"/>
</dbReference>
<dbReference type="AlphaFoldDB" id="A0A8I0PA87"/>
<keyword evidence="2" id="KW-1185">Reference proteome</keyword>
<dbReference type="Proteomes" id="UP000629287">
    <property type="component" value="Unassembled WGS sequence"/>
</dbReference>
<proteinExistence type="predicted"/>
<gene>
    <name evidence="1" type="ORF">H4687_006078</name>
</gene>
<dbReference type="EMBL" id="JADBGF010000001">
    <property type="protein sequence ID" value="MBE1599949.1"/>
    <property type="molecule type" value="Genomic_DNA"/>
</dbReference>
<dbReference type="OrthoDB" id="4299684at2"/>
<name>A0A8I0PA87_9ACTN</name>
<dbReference type="GeneID" id="86830607"/>
<protein>
    <submittedName>
        <fullName evidence="1">Uncharacterized protein</fullName>
    </submittedName>
</protein>
<evidence type="ECO:0000313" key="2">
    <source>
        <dbReference type="Proteomes" id="UP000629287"/>
    </source>
</evidence>
<organism evidence="1 2">
    <name type="scientific">Streptomyces stelliscabiei</name>
    <dbReference type="NCBI Taxonomy" id="146820"/>
    <lineage>
        <taxon>Bacteria</taxon>
        <taxon>Bacillati</taxon>
        <taxon>Actinomycetota</taxon>
        <taxon>Actinomycetes</taxon>
        <taxon>Kitasatosporales</taxon>
        <taxon>Streptomycetaceae</taxon>
        <taxon>Streptomyces</taxon>
    </lineage>
</organism>
<sequence>MTLSVSPMSPGRRAIADAIAAAGPGRHYLHIVRPVIAREVLAEVLYLGGNRLALGPVSAQRLDRLAHLVDMALSDTTSRCGSFVLSLVSDVPTDTGPVRKVTRYVLEDGRCTEAGELNRREYGACSVTLARMEAERAAEDVRVLTTLPSRFPTL</sequence>
<comment type="caution">
    <text evidence="1">The sequence shown here is derived from an EMBL/GenBank/DDBJ whole genome shotgun (WGS) entry which is preliminary data.</text>
</comment>